<name>A0A0C2XAT4_AMAMK</name>
<keyword evidence="1" id="KW-0175">Coiled coil</keyword>
<reference evidence="2 3" key="1">
    <citation type="submission" date="2014-04" db="EMBL/GenBank/DDBJ databases">
        <title>Evolutionary Origins and Diversification of the Mycorrhizal Mutualists.</title>
        <authorList>
            <consortium name="DOE Joint Genome Institute"/>
            <consortium name="Mycorrhizal Genomics Consortium"/>
            <person name="Kohler A."/>
            <person name="Kuo A."/>
            <person name="Nagy L.G."/>
            <person name="Floudas D."/>
            <person name="Copeland A."/>
            <person name="Barry K.W."/>
            <person name="Cichocki N."/>
            <person name="Veneault-Fourrey C."/>
            <person name="LaButti K."/>
            <person name="Lindquist E.A."/>
            <person name="Lipzen A."/>
            <person name="Lundell T."/>
            <person name="Morin E."/>
            <person name="Murat C."/>
            <person name="Riley R."/>
            <person name="Ohm R."/>
            <person name="Sun H."/>
            <person name="Tunlid A."/>
            <person name="Henrissat B."/>
            <person name="Grigoriev I.V."/>
            <person name="Hibbett D.S."/>
            <person name="Martin F."/>
        </authorList>
    </citation>
    <scope>NUCLEOTIDE SEQUENCE [LARGE SCALE GENOMIC DNA]</scope>
    <source>
        <strain evidence="2 3">Koide BX008</strain>
    </source>
</reference>
<dbReference type="InParanoid" id="A0A0C2XAT4"/>
<dbReference type="HOGENOM" id="CLU_177956_0_0_1"/>
<dbReference type="OrthoDB" id="3182478at2759"/>
<evidence type="ECO:0000313" key="2">
    <source>
        <dbReference type="EMBL" id="KIL65953.1"/>
    </source>
</evidence>
<evidence type="ECO:0000313" key="3">
    <source>
        <dbReference type="Proteomes" id="UP000054549"/>
    </source>
</evidence>
<dbReference type="AlphaFoldDB" id="A0A0C2XAT4"/>
<organism evidence="2 3">
    <name type="scientific">Amanita muscaria (strain Koide BX008)</name>
    <dbReference type="NCBI Taxonomy" id="946122"/>
    <lineage>
        <taxon>Eukaryota</taxon>
        <taxon>Fungi</taxon>
        <taxon>Dikarya</taxon>
        <taxon>Basidiomycota</taxon>
        <taxon>Agaricomycotina</taxon>
        <taxon>Agaricomycetes</taxon>
        <taxon>Agaricomycetidae</taxon>
        <taxon>Agaricales</taxon>
        <taxon>Pluteineae</taxon>
        <taxon>Amanitaceae</taxon>
        <taxon>Amanita</taxon>
    </lineage>
</organism>
<keyword evidence="3" id="KW-1185">Reference proteome</keyword>
<sequence length="76" mass="8981">MIRRSPTLIQMSDSDVQDIRDMVAEQREELLRQQQELAEVKQATEHPDTVKMDTDLLERYKAAEAKQQERNRRLGL</sequence>
<feature type="coiled-coil region" evidence="1">
    <location>
        <begin position="16"/>
        <end position="43"/>
    </location>
</feature>
<evidence type="ECO:0000256" key="1">
    <source>
        <dbReference type="SAM" id="Coils"/>
    </source>
</evidence>
<accession>A0A0C2XAT4</accession>
<protein>
    <submittedName>
        <fullName evidence="2">Uncharacterized protein</fullName>
    </submittedName>
</protein>
<feature type="non-terminal residue" evidence="2">
    <location>
        <position position="76"/>
    </location>
</feature>
<gene>
    <name evidence="2" type="ORF">M378DRAFT_41566</name>
</gene>
<proteinExistence type="predicted"/>
<dbReference type="EMBL" id="KN818239">
    <property type="protein sequence ID" value="KIL65953.1"/>
    <property type="molecule type" value="Genomic_DNA"/>
</dbReference>
<dbReference type="Proteomes" id="UP000054549">
    <property type="component" value="Unassembled WGS sequence"/>
</dbReference>